<dbReference type="Gene3D" id="3.30.70.120">
    <property type="match status" value="1"/>
</dbReference>
<protein>
    <submittedName>
        <fullName evidence="1">Uncharacterized protein</fullName>
    </submittedName>
</protein>
<comment type="caution">
    <text evidence="1">The sequence shown here is derived from an EMBL/GenBank/DDBJ whole genome shotgun (WGS) entry which is preliminary data.</text>
</comment>
<evidence type="ECO:0000313" key="2">
    <source>
        <dbReference type="Proteomes" id="UP000286100"/>
    </source>
</evidence>
<dbReference type="AlphaFoldDB" id="A0A418WNN8"/>
<reference evidence="1 2" key="1">
    <citation type="submission" date="2018-09" db="EMBL/GenBank/DDBJ databases">
        <authorList>
            <person name="Zhu H."/>
        </authorList>
    </citation>
    <scope>NUCLEOTIDE SEQUENCE [LARGE SCALE GENOMIC DNA]</scope>
    <source>
        <strain evidence="1 2">K2R01-6</strain>
    </source>
</reference>
<evidence type="ECO:0000313" key="1">
    <source>
        <dbReference type="EMBL" id="RJF91611.1"/>
    </source>
</evidence>
<name>A0A418WNN8_9SPHN</name>
<accession>A0A418WNN8</accession>
<dbReference type="InterPro" id="IPR015867">
    <property type="entry name" value="N-reg_PII/ATP_PRibTrfase_C"/>
</dbReference>
<dbReference type="OrthoDB" id="4941745at2"/>
<proteinExistence type="predicted"/>
<keyword evidence="2" id="KW-1185">Reference proteome</keyword>
<dbReference type="EMBL" id="QYUM01000003">
    <property type="protein sequence ID" value="RJF91611.1"/>
    <property type="molecule type" value="Genomic_DNA"/>
</dbReference>
<dbReference type="Proteomes" id="UP000286100">
    <property type="component" value="Unassembled WGS sequence"/>
</dbReference>
<sequence length="137" mass="14434">MALRAALPIRIHCPVSAEALATATAGNLMAIEGDPCVARLLELIRGDNPLGDFDLYRGVCEIGFGAESFVPTTAAMPTLGTPDTPSLSPTIVLLTWIDADLPGEHMDALINAIVARHPWEVPVIEVGPPVRLFTPGA</sequence>
<dbReference type="RefSeq" id="WP_119763915.1">
    <property type="nucleotide sequence ID" value="NZ_QYUM01000003.1"/>
</dbReference>
<organism evidence="1 2">
    <name type="scientific">Sphingomonas cavernae</name>
    <dbReference type="NCBI Taxonomy" id="2320861"/>
    <lineage>
        <taxon>Bacteria</taxon>
        <taxon>Pseudomonadati</taxon>
        <taxon>Pseudomonadota</taxon>
        <taxon>Alphaproteobacteria</taxon>
        <taxon>Sphingomonadales</taxon>
        <taxon>Sphingomonadaceae</taxon>
        <taxon>Sphingomonas</taxon>
    </lineage>
</organism>
<gene>
    <name evidence="1" type="ORF">D3876_14705</name>
</gene>